<dbReference type="PANTHER" id="PTHR30537:SF3">
    <property type="entry name" value="TRANSCRIPTIONAL REGULATORY PROTEIN"/>
    <property type="match status" value="1"/>
</dbReference>
<keyword evidence="3" id="KW-0238">DNA-binding</keyword>
<dbReference type="Pfam" id="PF03466">
    <property type="entry name" value="LysR_substrate"/>
    <property type="match status" value="1"/>
</dbReference>
<protein>
    <submittedName>
        <fullName evidence="6">Regulatory helix-turn-helix protein, lysR family</fullName>
    </submittedName>
</protein>
<dbReference type="GO" id="GO:0043565">
    <property type="term" value="F:sequence-specific DNA binding"/>
    <property type="evidence" value="ECO:0007669"/>
    <property type="project" value="TreeGrafter"/>
</dbReference>
<evidence type="ECO:0000256" key="4">
    <source>
        <dbReference type="ARBA" id="ARBA00023163"/>
    </source>
</evidence>
<evidence type="ECO:0000313" key="6">
    <source>
        <dbReference type="EMBL" id="SIS92648.1"/>
    </source>
</evidence>
<keyword evidence="7" id="KW-1185">Reference proteome</keyword>
<dbReference type="SUPFAM" id="SSF46785">
    <property type="entry name" value="Winged helix' DNA-binding domain"/>
    <property type="match status" value="1"/>
</dbReference>
<keyword evidence="2" id="KW-0805">Transcription regulation</keyword>
<evidence type="ECO:0000256" key="1">
    <source>
        <dbReference type="ARBA" id="ARBA00009437"/>
    </source>
</evidence>
<dbReference type="OrthoDB" id="9796526at2"/>
<dbReference type="Gene3D" id="1.10.10.10">
    <property type="entry name" value="Winged helix-like DNA-binding domain superfamily/Winged helix DNA-binding domain"/>
    <property type="match status" value="1"/>
</dbReference>
<reference evidence="7" key="1">
    <citation type="submission" date="2017-01" db="EMBL/GenBank/DDBJ databases">
        <authorList>
            <person name="Varghese N."/>
            <person name="Submissions S."/>
        </authorList>
    </citation>
    <scope>NUCLEOTIDE SEQUENCE [LARGE SCALE GENOMIC DNA]</scope>
    <source>
        <strain evidence="7">DSM 29430</strain>
    </source>
</reference>
<dbReference type="GO" id="GO:0006351">
    <property type="term" value="P:DNA-templated transcription"/>
    <property type="evidence" value="ECO:0007669"/>
    <property type="project" value="TreeGrafter"/>
</dbReference>
<evidence type="ECO:0000256" key="2">
    <source>
        <dbReference type="ARBA" id="ARBA00023015"/>
    </source>
</evidence>
<dbReference type="InterPro" id="IPR036388">
    <property type="entry name" value="WH-like_DNA-bd_sf"/>
</dbReference>
<dbReference type="Proteomes" id="UP000186684">
    <property type="component" value="Unassembled WGS sequence"/>
</dbReference>
<dbReference type="PANTHER" id="PTHR30537">
    <property type="entry name" value="HTH-TYPE TRANSCRIPTIONAL REGULATOR"/>
    <property type="match status" value="1"/>
</dbReference>
<dbReference type="Pfam" id="PF00126">
    <property type="entry name" value="HTH_1"/>
    <property type="match status" value="1"/>
</dbReference>
<comment type="similarity">
    <text evidence="1">Belongs to the LysR transcriptional regulatory family.</text>
</comment>
<dbReference type="PROSITE" id="PS50931">
    <property type="entry name" value="HTH_LYSR"/>
    <property type="match status" value="1"/>
</dbReference>
<sequence>MTDPNWSDFRIILALDKGGSVSGAARLLGVDTSTVSRRLAAAEGVFGAKLIVRGGGAFRFTPEGLAVLKAAEVMDATVSTTTLDVRSMRQAAEGTVRIACVPTAAHVLRPLVGEVGDTHPGLHVDLMSSISGIDLSKGDADIAVRTIPPKDPGLVIAHTFTWGSALYASRDYLARHGRPDTPEALCDHPLV</sequence>
<gene>
    <name evidence="6" type="ORF">SAMN05421759_106188</name>
</gene>
<dbReference type="AlphaFoldDB" id="A0A1N7N2Z4"/>
<evidence type="ECO:0000256" key="3">
    <source>
        <dbReference type="ARBA" id="ARBA00023125"/>
    </source>
</evidence>
<dbReference type="InterPro" id="IPR036390">
    <property type="entry name" value="WH_DNA-bd_sf"/>
</dbReference>
<dbReference type="GO" id="GO:0003700">
    <property type="term" value="F:DNA-binding transcription factor activity"/>
    <property type="evidence" value="ECO:0007669"/>
    <property type="project" value="InterPro"/>
</dbReference>
<dbReference type="SUPFAM" id="SSF53850">
    <property type="entry name" value="Periplasmic binding protein-like II"/>
    <property type="match status" value="1"/>
</dbReference>
<name>A0A1N7N2Z4_9RHOB</name>
<evidence type="ECO:0000313" key="7">
    <source>
        <dbReference type="Proteomes" id="UP000186684"/>
    </source>
</evidence>
<dbReference type="STRING" id="633194.SAMN05421759_106188"/>
<feature type="domain" description="HTH lysR-type" evidence="5">
    <location>
        <begin position="4"/>
        <end position="61"/>
    </location>
</feature>
<dbReference type="EMBL" id="FTOQ01000006">
    <property type="protein sequence ID" value="SIS92648.1"/>
    <property type="molecule type" value="Genomic_DNA"/>
</dbReference>
<organism evidence="6 7">
    <name type="scientific">Roseivivax lentus</name>
    <dbReference type="NCBI Taxonomy" id="633194"/>
    <lineage>
        <taxon>Bacteria</taxon>
        <taxon>Pseudomonadati</taxon>
        <taxon>Pseudomonadota</taxon>
        <taxon>Alphaproteobacteria</taxon>
        <taxon>Rhodobacterales</taxon>
        <taxon>Roseobacteraceae</taxon>
        <taxon>Roseivivax</taxon>
    </lineage>
</organism>
<evidence type="ECO:0000259" key="5">
    <source>
        <dbReference type="PROSITE" id="PS50931"/>
    </source>
</evidence>
<dbReference type="RefSeq" id="WP_076448332.1">
    <property type="nucleotide sequence ID" value="NZ_FTOQ01000006.1"/>
</dbReference>
<accession>A0A1N7N2Z4</accession>
<dbReference type="InterPro" id="IPR005119">
    <property type="entry name" value="LysR_subst-bd"/>
</dbReference>
<keyword evidence="4" id="KW-0804">Transcription</keyword>
<dbReference type="InterPro" id="IPR058163">
    <property type="entry name" value="LysR-type_TF_proteobact-type"/>
</dbReference>
<dbReference type="InterPro" id="IPR000847">
    <property type="entry name" value="LysR_HTH_N"/>
</dbReference>
<proteinExistence type="inferred from homology"/>
<dbReference type="Gene3D" id="3.40.190.290">
    <property type="match status" value="1"/>
</dbReference>